<reference evidence="1 2" key="1">
    <citation type="journal article" date="2013" name="Genome Announc.">
        <title>Genome Sequence of Campylobacter showae UNSWCD, Isolated from a Patient with Crohn's Disease.</title>
        <authorList>
            <person name="Tay A.P."/>
            <person name="Kaakoush N.O."/>
            <person name="Deshpande N.P."/>
            <person name="Chen Z."/>
            <person name="Mitchell H."/>
            <person name="Wilkins M.R."/>
        </authorList>
    </citation>
    <scope>NUCLEOTIDE SEQUENCE [LARGE SCALE GENOMIC DNA]</scope>
    <source>
        <strain evidence="1 2">CSUNSWCD</strain>
    </source>
</reference>
<evidence type="ECO:0000313" key="2">
    <source>
        <dbReference type="Proteomes" id="UP000011939"/>
    </source>
</evidence>
<evidence type="ECO:0000313" key="1">
    <source>
        <dbReference type="EMBL" id="EKU10278.1"/>
    </source>
</evidence>
<accession>M5IQ08</accession>
<proteinExistence type="predicted"/>
<comment type="caution">
    <text evidence="1">The sequence shown here is derived from an EMBL/GenBank/DDBJ whole genome shotgun (WGS) entry which is preliminary data.</text>
</comment>
<dbReference type="InterPro" id="IPR011049">
    <property type="entry name" value="Serralysin-like_metalloprot_C"/>
</dbReference>
<protein>
    <submittedName>
        <fullName evidence="1">SapB</fullName>
    </submittedName>
</protein>
<sequence>MAVTKAQVAQLYVALFNRAPEGAGLNAWVSAGVFRDQAQTADAMLQSPAIAAYFNGRIDSNLGYIENIYKNILGKDYSQDPDGINAWVRHLELGHSRGETLVTLFQVARSPEAIAADPTAAAVFANKTAIAAYMAEKITDIESDGSGNFNYAPFQDIIATTNSTNLEEQKAKIDQLAAEAAAGSKTFTTGLDNFLGTDGDDTFNGIYYAGGGAKTSTLSSLDTLDARGGKDTLNLTVLKNGADEVKMTDLDTAMNGISNIENLNIKSEVKFNPATVTINKGLDNLSVQTIDTITLTTDTKEVVAVNTTGVVTLTAAEATKEVVAKSSADSVTVNAAKLEGKVSIDAGAGANLTAAKAQEVVIKAKGNADITADKATKVNINLNDKANTLTITASHPLAEATDVTLSSLKLASATALAKATKISVTDVDFATFNISTDVENVDFSMNYKFKEGSTDAQLTAALAAANATNLTLHAKADRKAFFTYSGANDKLVKAVIDGDAKNLTADFSAQTKLANLDASAFTGNFANLKVGNVANSTVKLGSGNDAVELTATANKQTIDGGAGTDLVSVTSTIAAAGAGNEVTFTNFEGLQISNALADDVDMSKWGAFNNVTLVQGVSAGGKLQKLLNDSTITIDTVTLSADLVVGVKDAATGTADKVNFVLNPKATTGGLTGKFVVDDIENIDIASNLDNAKTAAAVNTIELKASAAAKDTLTNVVIKGDANSTILTLDATITKVKTVDASTLKGKFTFDASGHTYEKSVIKSGAGDDTITFGSKSGATVTGGAGKDTFVLGAVGDNAAFPASKTATITDFSKGDKLKIGANLTGTIDQNIARYDSTKSLDFANNLSRALDVATAASNKLAYFTYTDPDSNATDTYLVRSDTSAGLSANDYVVKLTGIVDLAGATLADAGTNLELTL</sequence>
<name>M5IQ08_9BACT</name>
<dbReference type="PRINTS" id="PR00313">
    <property type="entry name" value="CABNDNGRPT"/>
</dbReference>
<dbReference type="EMBL" id="AMZQ01000016">
    <property type="protein sequence ID" value="EKU10278.1"/>
    <property type="molecule type" value="Genomic_DNA"/>
</dbReference>
<gene>
    <name evidence="1" type="ORF">CSUNSWCD_1075</name>
</gene>
<dbReference type="OrthoDB" id="480426at2"/>
<dbReference type="RefSeq" id="WP_009496914.1">
    <property type="nucleotide sequence ID" value="NZ_AMZQ01000016.1"/>
</dbReference>
<dbReference type="AlphaFoldDB" id="M5IQ08"/>
<dbReference type="Proteomes" id="UP000011939">
    <property type="component" value="Unassembled WGS sequence"/>
</dbReference>
<dbReference type="eggNOG" id="COG2931">
    <property type="taxonomic scope" value="Bacteria"/>
</dbReference>
<organism evidence="1 2">
    <name type="scientific">Campylobacter showae CSUNSWCD</name>
    <dbReference type="NCBI Taxonomy" id="1244083"/>
    <lineage>
        <taxon>Bacteria</taxon>
        <taxon>Pseudomonadati</taxon>
        <taxon>Campylobacterota</taxon>
        <taxon>Epsilonproteobacteria</taxon>
        <taxon>Campylobacterales</taxon>
        <taxon>Campylobacteraceae</taxon>
        <taxon>Campylobacter</taxon>
    </lineage>
</organism>
<dbReference type="SUPFAM" id="SSF51120">
    <property type="entry name" value="beta-Roll"/>
    <property type="match status" value="1"/>
</dbReference>
<dbReference type="STRING" id="1244083.CSUNSWCD_1075"/>
<dbReference type="PATRIC" id="fig|1244083.3.peg.2322"/>